<proteinExistence type="predicted"/>
<comment type="caution">
    <text evidence="1">The sequence shown here is derived from an EMBL/GenBank/DDBJ whole genome shotgun (WGS) entry which is preliminary data.</text>
</comment>
<organism evidence="1 2">
    <name type="scientific">Aspergillus kawachii</name>
    <name type="common">White koji mold</name>
    <name type="synonym">Aspergillus awamori var. kawachi</name>
    <dbReference type="NCBI Taxonomy" id="1069201"/>
    <lineage>
        <taxon>Eukaryota</taxon>
        <taxon>Fungi</taxon>
        <taxon>Dikarya</taxon>
        <taxon>Ascomycota</taxon>
        <taxon>Pezizomycotina</taxon>
        <taxon>Eurotiomycetes</taxon>
        <taxon>Eurotiomycetidae</taxon>
        <taxon>Eurotiales</taxon>
        <taxon>Aspergillaceae</taxon>
        <taxon>Aspergillus</taxon>
        <taxon>Aspergillus subgen. Circumdati</taxon>
    </lineage>
</organism>
<accession>A0A146FXA8</accession>
<dbReference type="Proteomes" id="UP000075230">
    <property type="component" value="Unassembled WGS sequence"/>
</dbReference>
<sequence length="419" mass="46754">MSDFASYLGIASALNLRYKEARTAIDRLGCPVDDTLGRLRRSFPSLKFRGNSTIQALLHGATSEIEKLCAFRPLNETTAVDAIRELYTTLAVVLTNSPGPDPTRPLPLSRHSSSLRVSGDVTFACVMYASCWFGDYVPSSIPLVLEIWCAWFPTRQSDADVCFVPANHQYVGTGQHDARYELEGHNARGVVNFTLRSLLPRVRRHRALNINSFRDIMVLRSGMLVSDCVDHDNRDIVAFLQKAAQLPALIIPSEAIDLWSGQPLAELDRLGLYIRQVKHLTVCTPSPRRMTIIYTFLYSLTSSRQNAHVRGRITPDSKKSVSCCPAPFCSQNAPPRELDRDLPLSHSSAWNPLRLVLQAALQEGLAAEEWQVSIDARVRLCDEWSRGLQPQFGQYNPVAAAVDVAPLCIRIMLRLAQEI</sequence>
<gene>
    <name evidence="1" type="ORF">RIB2604_03200010</name>
</gene>
<dbReference type="AlphaFoldDB" id="A0A146FXA8"/>
<dbReference type="EMBL" id="BCWF01000031">
    <property type="protein sequence ID" value="GAT29988.1"/>
    <property type="molecule type" value="Genomic_DNA"/>
</dbReference>
<name>A0A146FXA8_ASPKA</name>
<reference evidence="1 2" key="1">
    <citation type="journal article" date="2016" name="DNA Res.">
        <title>Genome sequence of Aspergillus luchuensis NBRC 4314.</title>
        <authorList>
            <person name="Yamada O."/>
            <person name="Machida M."/>
            <person name="Hosoyama A."/>
            <person name="Goto M."/>
            <person name="Takahashi T."/>
            <person name="Futagami T."/>
            <person name="Yamagata Y."/>
            <person name="Takeuchi M."/>
            <person name="Kobayashi T."/>
            <person name="Koike H."/>
            <person name="Abe K."/>
            <person name="Asai K."/>
            <person name="Arita M."/>
            <person name="Fujita N."/>
            <person name="Fukuda K."/>
            <person name="Higa K."/>
            <person name="Horikawa H."/>
            <person name="Ishikawa T."/>
            <person name="Jinno K."/>
            <person name="Kato Y."/>
            <person name="Kirimura K."/>
            <person name="Mizutani O."/>
            <person name="Nakasone K."/>
            <person name="Sano M."/>
            <person name="Shiraishi Y."/>
            <person name="Tsukahara M."/>
            <person name="Gomi K."/>
        </authorList>
    </citation>
    <scope>NUCLEOTIDE SEQUENCE [LARGE SCALE GENOMIC DNA]</scope>
    <source>
        <strain evidence="1 2">RIB 2604</strain>
    </source>
</reference>
<reference evidence="2" key="2">
    <citation type="submission" date="2016-02" db="EMBL/GenBank/DDBJ databases">
        <title>Genome sequencing of Aspergillus luchuensis NBRC 4314.</title>
        <authorList>
            <person name="Yamada O."/>
        </authorList>
    </citation>
    <scope>NUCLEOTIDE SEQUENCE [LARGE SCALE GENOMIC DNA]</scope>
    <source>
        <strain evidence="2">RIB 2604</strain>
    </source>
</reference>
<protein>
    <submittedName>
        <fullName evidence="1">Uncharacterized protein</fullName>
    </submittedName>
</protein>
<dbReference type="VEuPathDB" id="FungiDB:ASPFODRAFT_130206"/>
<evidence type="ECO:0000313" key="2">
    <source>
        <dbReference type="Proteomes" id="UP000075230"/>
    </source>
</evidence>
<evidence type="ECO:0000313" key="1">
    <source>
        <dbReference type="EMBL" id="GAT29988.1"/>
    </source>
</evidence>